<evidence type="ECO:0000259" key="5">
    <source>
        <dbReference type="Pfam" id="PF00082"/>
    </source>
</evidence>
<feature type="domain" description="Peptidase S8/S53" evidence="5">
    <location>
        <begin position="260"/>
        <end position="416"/>
    </location>
</feature>
<dbReference type="InterPro" id="IPR015500">
    <property type="entry name" value="Peptidase_S8_subtilisin-rel"/>
</dbReference>
<accession>A0A926J4K9</accession>
<keyword evidence="4" id="KW-0720">Serine protease</keyword>
<dbReference type="PANTHER" id="PTHR43806:SF11">
    <property type="entry name" value="CEREVISIN-RELATED"/>
    <property type="match status" value="1"/>
</dbReference>
<keyword evidence="7" id="KW-1185">Reference proteome</keyword>
<evidence type="ECO:0000256" key="3">
    <source>
        <dbReference type="ARBA" id="ARBA00022801"/>
    </source>
</evidence>
<dbReference type="AlphaFoldDB" id="A0A926J4K9"/>
<dbReference type="EMBL" id="JACOQL010000001">
    <property type="protein sequence ID" value="MBC9245137.1"/>
    <property type="molecule type" value="Genomic_DNA"/>
</dbReference>
<evidence type="ECO:0000256" key="1">
    <source>
        <dbReference type="ARBA" id="ARBA00011073"/>
    </source>
</evidence>
<keyword evidence="2" id="KW-0645">Protease</keyword>
<dbReference type="InterPro" id="IPR036852">
    <property type="entry name" value="Peptidase_S8/S53_dom_sf"/>
</dbReference>
<evidence type="ECO:0000313" key="7">
    <source>
        <dbReference type="Proteomes" id="UP000608594"/>
    </source>
</evidence>
<organism evidence="6 7">
    <name type="scientific">Paracoccus amoyensis</name>
    <dbReference type="NCBI Taxonomy" id="2760093"/>
    <lineage>
        <taxon>Bacteria</taxon>
        <taxon>Pseudomonadati</taxon>
        <taxon>Pseudomonadota</taxon>
        <taxon>Alphaproteobacteria</taxon>
        <taxon>Rhodobacterales</taxon>
        <taxon>Paracoccaceae</taxon>
        <taxon>Paracoccus</taxon>
    </lineage>
</organism>
<comment type="caution">
    <text evidence="6">The sequence shown here is derived from an EMBL/GenBank/DDBJ whole genome shotgun (WGS) entry which is preliminary data.</text>
</comment>
<dbReference type="PRINTS" id="PR00723">
    <property type="entry name" value="SUBTILISIN"/>
</dbReference>
<evidence type="ECO:0000256" key="4">
    <source>
        <dbReference type="ARBA" id="ARBA00022825"/>
    </source>
</evidence>
<dbReference type="PANTHER" id="PTHR43806">
    <property type="entry name" value="PEPTIDASE S8"/>
    <property type="match status" value="1"/>
</dbReference>
<sequence>MNIENPLPASETYPSYDALWHLKTLGVLAADSAPNGWSVERCDPPTRVAIIDTSVAVEHPNLVGVVNRDLSLDLFSARLGSFSCFMDGKQPIGNLPLEWETDISDGLPHARRLLTEFVDRLSIGSTAHYRGIKPCVSPTFSTHGTCVAGLVGARPSIAAQVDITGHISQLPLPYMGVDPTCEIVQISTNFDPHPESLLLAFLYAHLIKADLILLPRAIPDPSRIVPELTDVMVGQQDLQQATRRVPLKPEEKEMWTELAQLIVAVSKQCPVICAAGNANEENAIYPANLATDHNGIISVGAINAKGYRSSYSSPESATVFAPSNDAEVFDRVEVRLDEMRPDYDAVGVPDTNSNHKFSSFDVIATDVPGRGGYSSSPFQQEYPDMRLREFGSYFCRFGGTSAAAALVCGFLSLAISTGRLVKSDGLVAKAWLLANSHLISSDTGDMMMPSWTGTPEFPDGPQTVCRVGAI</sequence>
<evidence type="ECO:0000313" key="6">
    <source>
        <dbReference type="EMBL" id="MBC9245137.1"/>
    </source>
</evidence>
<evidence type="ECO:0000256" key="2">
    <source>
        <dbReference type="ARBA" id="ARBA00022670"/>
    </source>
</evidence>
<comment type="similarity">
    <text evidence="1">Belongs to the peptidase S8 family.</text>
</comment>
<gene>
    <name evidence="6" type="ORF">H4P12_00045</name>
</gene>
<dbReference type="GO" id="GO:0006508">
    <property type="term" value="P:proteolysis"/>
    <property type="evidence" value="ECO:0007669"/>
    <property type="project" value="UniProtKB-KW"/>
</dbReference>
<dbReference type="SUPFAM" id="SSF52743">
    <property type="entry name" value="Subtilisin-like"/>
    <property type="match status" value="1"/>
</dbReference>
<dbReference type="RefSeq" id="WP_187791572.1">
    <property type="nucleotide sequence ID" value="NZ_JACOQL010000001.1"/>
</dbReference>
<dbReference type="InterPro" id="IPR050131">
    <property type="entry name" value="Peptidase_S8_subtilisin-like"/>
</dbReference>
<reference evidence="6" key="1">
    <citation type="submission" date="2020-08" db="EMBL/GenBank/DDBJ databases">
        <title>Paracoccus amoyensis sp. nov., isolated from the surface seawater at coast of Xiamen, Fujian.</title>
        <authorList>
            <person name="Lyu L."/>
        </authorList>
    </citation>
    <scope>NUCLEOTIDE SEQUENCE</scope>
    <source>
        <strain evidence="6">11-3</strain>
    </source>
</reference>
<proteinExistence type="inferred from homology"/>
<dbReference type="InterPro" id="IPR000209">
    <property type="entry name" value="Peptidase_S8/S53_dom"/>
</dbReference>
<dbReference type="Proteomes" id="UP000608594">
    <property type="component" value="Unassembled WGS sequence"/>
</dbReference>
<dbReference type="Pfam" id="PF00082">
    <property type="entry name" value="Peptidase_S8"/>
    <property type="match status" value="1"/>
</dbReference>
<dbReference type="Gene3D" id="3.40.50.200">
    <property type="entry name" value="Peptidase S8/S53 domain"/>
    <property type="match status" value="1"/>
</dbReference>
<dbReference type="GO" id="GO:0004252">
    <property type="term" value="F:serine-type endopeptidase activity"/>
    <property type="evidence" value="ECO:0007669"/>
    <property type="project" value="InterPro"/>
</dbReference>
<keyword evidence="3" id="KW-0378">Hydrolase</keyword>
<name>A0A926J4K9_9RHOB</name>
<protein>
    <submittedName>
        <fullName evidence="6">S8 family serine peptidase</fullName>
    </submittedName>
</protein>